<dbReference type="GO" id="GO:0016042">
    <property type="term" value="P:lipid catabolic process"/>
    <property type="evidence" value="ECO:0007669"/>
    <property type="project" value="UniProtKB-KW"/>
</dbReference>
<keyword evidence="2" id="KW-0443">Lipid metabolism</keyword>
<dbReference type="InterPro" id="IPR029058">
    <property type="entry name" value="AB_hydrolase_fold"/>
</dbReference>
<evidence type="ECO:0000313" key="5">
    <source>
        <dbReference type="Proteomes" id="UP000249061"/>
    </source>
</evidence>
<dbReference type="SUPFAM" id="SSF53474">
    <property type="entry name" value="alpha/beta-Hydrolases"/>
    <property type="match status" value="1"/>
</dbReference>
<feature type="domain" description="AB hydrolase-1" evidence="3">
    <location>
        <begin position="52"/>
        <end position="283"/>
    </location>
</feature>
<dbReference type="EMBL" id="QFQP01000018">
    <property type="protein sequence ID" value="PZR10212.1"/>
    <property type="molecule type" value="Genomic_DNA"/>
</dbReference>
<organism evidence="4 5">
    <name type="scientific">Archangium gephyra</name>
    <dbReference type="NCBI Taxonomy" id="48"/>
    <lineage>
        <taxon>Bacteria</taxon>
        <taxon>Pseudomonadati</taxon>
        <taxon>Myxococcota</taxon>
        <taxon>Myxococcia</taxon>
        <taxon>Myxococcales</taxon>
        <taxon>Cystobacterineae</taxon>
        <taxon>Archangiaceae</taxon>
        <taxon>Archangium</taxon>
    </lineage>
</organism>
<dbReference type="AlphaFoldDB" id="A0A2W5T592"/>
<dbReference type="Gene3D" id="3.40.50.1820">
    <property type="entry name" value="alpha/beta hydrolase"/>
    <property type="match status" value="1"/>
</dbReference>
<sequence>MRLLLALLLSGCAHVAGQHLPPDAQRHRATTDDGIEIERTRYLPKGEARGLPVVLCHGISANARNMDLDERVSMARWFAAQGREAWTMSLRATGASTDPKGPVSFDDYWRHDLPAVLAYVKRTSGVAQVDYVGHSMGGLVLYAYLSQGGQGVRTAATMGSPTRIDYGSTIESVINDFGIRIVSPSGALPTSLGARLVAPLEPLVDDGPVERFFYNPQSTSSDSFHRLLLYGTADVAGGVALQLSTMMKTGEFLSFDKRINYREDMAKVTTPTLVVAARMDRIALTPAVKDGYRALGGPKEWLLITRANGTRGEYGHMDLVIGDRAADEVWSKVLNFFDRHARKEP</sequence>
<keyword evidence="1" id="KW-0442">Lipid degradation</keyword>
<proteinExistence type="predicted"/>
<accession>A0A2W5T592</accession>
<evidence type="ECO:0000256" key="1">
    <source>
        <dbReference type="ARBA" id="ARBA00022963"/>
    </source>
</evidence>
<dbReference type="Proteomes" id="UP000249061">
    <property type="component" value="Unassembled WGS sequence"/>
</dbReference>
<dbReference type="Pfam" id="PF00561">
    <property type="entry name" value="Abhydrolase_1"/>
    <property type="match status" value="1"/>
</dbReference>
<gene>
    <name evidence="4" type="ORF">DI536_20515</name>
</gene>
<evidence type="ECO:0000256" key="2">
    <source>
        <dbReference type="ARBA" id="ARBA00023098"/>
    </source>
</evidence>
<reference evidence="4 5" key="1">
    <citation type="submission" date="2017-08" db="EMBL/GenBank/DDBJ databases">
        <title>Infants hospitalized years apart are colonized by the same room-sourced microbial strains.</title>
        <authorList>
            <person name="Brooks B."/>
            <person name="Olm M.R."/>
            <person name="Firek B.A."/>
            <person name="Baker R."/>
            <person name="Thomas B.C."/>
            <person name="Morowitz M.J."/>
            <person name="Banfield J.F."/>
        </authorList>
    </citation>
    <scope>NUCLEOTIDE SEQUENCE [LARGE SCALE GENOMIC DNA]</scope>
    <source>
        <strain evidence="4">S2_003_000_R2_14</strain>
    </source>
</reference>
<comment type="caution">
    <text evidence="4">The sequence shown here is derived from an EMBL/GenBank/DDBJ whole genome shotgun (WGS) entry which is preliminary data.</text>
</comment>
<dbReference type="InterPro" id="IPR000073">
    <property type="entry name" value="AB_hydrolase_1"/>
</dbReference>
<name>A0A2W5T592_9BACT</name>
<dbReference type="PANTHER" id="PTHR11005">
    <property type="entry name" value="LYSOSOMAL ACID LIPASE-RELATED"/>
    <property type="match status" value="1"/>
</dbReference>
<evidence type="ECO:0000259" key="3">
    <source>
        <dbReference type="Pfam" id="PF00561"/>
    </source>
</evidence>
<protein>
    <recommendedName>
        <fullName evidence="3">AB hydrolase-1 domain-containing protein</fullName>
    </recommendedName>
</protein>
<evidence type="ECO:0000313" key="4">
    <source>
        <dbReference type="EMBL" id="PZR10212.1"/>
    </source>
</evidence>